<dbReference type="EMBL" id="MRBO01000508">
    <property type="protein sequence ID" value="KAB2583743.1"/>
    <property type="molecule type" value="Genomic_DNA"/>
</dbReference>
<dbReference type="KEGG" id="reb:XU06_09430"/>
<evidence type="ECO:0000313" key="3">
    <source>
        <dbReference type="EMBL" id="KAB2583743.1"/>
    </source>
</evidence>
<dbReference type="Pfam" id="PF07885">
    <property type="entry name" value="Ion_trans_2"/>
    <property type="match status" value="1"/>
</dbReference>
<keyword evidence="7" id="KW-1185">Reference proteome</keyword>
<dbReference type="AlphaFoldDB" id="A0A0C3ABW6"/>
<dbReference type="GeneID" id="57487952"/>
<keyword evidence="1" id="KW-1133">Transmembrane helix</keyword>
<keyword evidence="1" id="KW-0812">Transmembrane</keyword>
<reference evidence="5" key="3">
    <citation type="submission" date="2023-08" db="EMBL/GenBank/DDBJ databases">
        <title>Isolation and Characterization of Rhodococcus erythropolis MGMM8.</title>
        <authorList>
            <person name="Diabankana R.G.C."/>
            <person name="Afordoanyi D.M."/>
            <person name="Validov S.Z."/>
        </authorList>
    </citation>
    <scope>NUCLEOTIDE SEQUENCE</scope>
    <source>
        <strain evidence="5">MGMM8</strain>
    </source>
</reference>
<evidence type="ECO:0000313" key="5">
    <source>
        <dbReference type="EMBL" id="WGV51540.1"/>
    </source>
</evidence>
<accession>A0A0C3ABW6</accession>
<evidence type="ECO:0000313" key="7">
    <source>
        <dbReference type="Proteomes" id="UP000627573"/>
    </source>
</evidence>
<evidence type="ECO:0000259" key="2">
    <source>
        <dbReference type="Pfam" id="PF07885"/>
    </source>
</evidence>
<dbReference type="Proteomes" id="UP001230933">
    <property type="component" value="Chromosome"/>
</dbReference>
<feature type="transmembrane region" description="Helical" evidence="1">
    <location>
        <begin position="82"/>
        <end position="104"/>
    </location>
</feature>
<dbReference type="Proteomes" id="UP000325576">
    <property type="component" value="Unassembled WGS sequence"/>
</dbReference>
<feature type="transmembrane region" description="Helical" evidence="1">
    <location>
        <begin position="147"/>
        <end position="173"/>
    </location>
</feature>
<evidence type="ECO:0000313" key="6">
    <source>
        <dbReference type="Proteomes" id="UP000325576"/>
    </source>
</evidence>
<dbReference type="InterPro" id="IPR013099">
    <property type="entry name" value="K_chnl_dom"/>
</dbReference>
<feature type="transmembrane region" description="Helical" evidence="1">
    <location>
        <begin position="49"/>
        <end position="70"/>
    </location>
</feature>
<evidence type="ECO:0000313" key="4">
    <source>
        <dbReference type="EMBL" id="MBH5144956.1"/>
    </source>
</evidence>
<feature type="transmembrane region" description="Helical" evidence="1">
    <location>
        <begin position="116"/>
        <end position="135"/>
    </location>
</feature>
<reference evidence="3 6" key="1">
    <citation type="journal article" date="2017" name="Poromechanics V (2013)">
        <title>Genomic Characterization of the Arsenic-Tolerant Actinobacterium, &lt;i&gt;Rhodococcus erythropolis&lt;/i&gt; S43.</title>
        <authorList>
            <person name="Retamal-Morales G."/>
            <person name="Mehnert M."/>
            <person name="Schwabe R."/>
            <person name="Tischler D."/>
            <person name="Schloemann M."/>
            <person name="Levican G.J."/>
        </authorList>
    </citation>
    <scope>NUCLEOTIDE SEQUENCE [LARGE SCALE GENOMIC DNA]</scope>
    <source>
        <strain evidence="3 6">S43</strain>
    </source>
</reference>
<dbReference type="SUPFAM" id="SSF81324">
    <property type="entry name" value="Voltage-gated potassium channels"/>
    <property type="match status" value="1"/>
</dbReference>
<dbReference type="RefSeq" id="WP_020906930.1">
    <property type="nucleotide sequence ID" value="NZ_BHXB01000001.1"/>
</dbReference>
<organism evidence="4 7">
    <name type="scientific">Rhodococcus erythropolis</name>
    <name type="common">Arthrobacter picolinophilus</name>
    <dbReference type="NCBI Taxonomy" id="1833"/>
    <lineage>
        <taxon>Bacteria</taxon>
        <taxon>Bacillati</taxon>
        <taxon>Actinomycetota</taxon>
        <taxon>Actinomycetes</taxon>
        <taxon>Mycobacteriales</taxon>
        <taxon>Nocardiaceae</taxon>
        <taxon>Rhodococcus</taxon>
        <taxon>Rhodococcus erythropolis group</taxon>
    </lineage>
</organism>
<keyword evidence="1" id="KW-0472">Membrane</keyword>
<gene>
    <name evidence="3" type="ORF">BS297_19090</name>
    <name evidence="4" type="ORF">I3517_20345</name>
    <name evidence="5" type="ORF">QIE55_10095</name>
</gene>
<dbReference type="OMA" id="CLMSESD"/>
<sequence length="186" mass="20095">MRKKGDSPHIDRDRRRALIRGAVLRPTLTMIAFGCAYFFLPWIDVHTVGAIFLLIGGGAAVLAVTTWQVRRILRSDVPSLQAVEAVAVVMPTYLLLVSITYFSVEHASAGSFTEPLSRMAALYFSLSVFSTVGFGDIAAQTDLARGLVSLQIVCNLVLIGFGVRFVVAAVSWAKAHRSPSSGPEIT</sequence>
<feature type="transmembrane region" description="Helical" evidence="1">
    <location>
        <begin position="21"/>
        <end position="43"/>
    </location>
</feature>
<name>A0A0C3ABW6_RHOER</name>
<dbReference type="EMBL" id="CP124545">
    <property type="protein sequence ID" value="WGV51540.1"/>
    <property type="molecule type" value="Genomic_DNA"/>
</dbReference>
<protein>
    <submittedName>
        <fullName evidence="4 5">Ion channel</fullName>
    </submittedName>
</protein>
<proteinExistence type="predicted"/>
<dbReference type="Proteomes" id="UP000627573">
    <property type="component" value="Unassembled WGS sequence"/>
</dbReference>
<reference evidence="4 7" key="2">
    <citation type="submission" date="2020-12" db="EMBL/GenBank/DDBJ databases">
        <title>Draft genome sequence of furan degrading bacterial strain FUR100.</title>
        <authorList>
            <person name="Woiski C."/>
        </authorList>
    </citation>
    <scope>NUCLEOTIDE SEQUENCE [LARGE SCALE GENOMIC DNA]</scope>
    <source>
        <strain evidence="4 7">FUR100</strain>
    </source>
</reference>
<feature type="domain" description="Potassium channel" evidence="2">
    <location>
        <begin position="94"/>
        <end position="169"/>
    </location>
</feature>
<evidence type="ECO:0000256" key="1">
    <source>
        <dbReference type="SAM" id="Phobius"/>
    </source>
</evidence>
<dbReference type="EMBL" id="JAECSB010000072">
    <property type="protein sequence ID" value="MBH5144956.1"/>
    <property type="molecule type" value="Genomic_DNA"/>
</dbReference>
<dbReference type="Gene3D" id="1.10.287.70">
    <property type="match status" value="1"/>
</dbReference>